<reference evidence="8" key="1">
    <citation type="submission" date="2023-08" db="EMBL/GenBank/DDBJ databases">
        <title>Black Yeasts Isolated from many extreme environments.</title>
        <authorList>
            <person name="Coleine C."/>
            <person name="Stajich J.E."/>
            <person name="Selbmann L."/>
        </authorList>
    </citation>
    <scope>NUCLEOTIDE SEQUENCE</scope>
    <source>
        <strain evidence="8">CCFEE 5810</strain>
    </source>
</reference>
<organism evidence="8 9">
    <name type="scientific">Elasticomyces elasticus</name>
    <dbReference type="NCBI Taxonomy" id="574655"/>
    <lineage>
        <taxon>Eukaryota</taxon>
        <taxon>Fungi</taxon>
        <taxon>Dikarya</taxon>
        <taxon>Ascomycota</taxon>
        <taxon>Pezizomycotina</taxon>
        <taxon>Dothideomycetes</taxon>
        <taxon>Dothideomycetidae</taxon>
        <taxon>Mycosphaerellales</taxon>
        <taxon>Teratosphaeriaceae</taxon>
        <taxon>Elasticomyces</taxon>
    </lineage>
</organism>
<sequence length="345" mass="38022">MADRTALYKQYSILSIPIWYLQKAYGVWQGPTPQLATTAVGAAATLLIVYKLASVAWDLIRPSTLQRYCHVKTGSWALVTGATDGIGKAYADELLNRGFNVLLHGRNLEKLERVKQELATKYPRRSLDVVVADASRTDYPEQVVVEKVKKLPGKLVILINNVGGVNTTPMYQTHEETTTANIDTIFNINARFPIHLTSALMPILRESKPALILNCGSGAGAFGVPYLVTYSGTKAFIEGFSRSLAAELMCEGLERDIEVKCFTILNTRSAGNTGEMVFFTIDAIELARASLNKVGSPHVVLFGHWRHALQAYMMGSLPENYLRKAMVPEMRGRKAAEEALAAKKE</sequence>
<dbReference type="GO" id="GO:0030497">
    <property type="term" value="P:fatty acid elongation"/>
    <property type="evidence" value="ECO:0007669"/>
    <property type="project" value="TreeGrafter"/>
</dbReference>
<evidence type="ECO:0000256" key="6">
    <source>
        <dbReference type="ARBA" id="ARBA00023098"/>
    </source>
</evidence>
<evidence type="ECO:0000256" key="1">
    <source>
        <dbReference type="ARBA" id="ARBA00005194"/>
    </source>
</evidence>
<keyword evidence="3" id="KW-0276">Fatty acid metabolism</keyword>
<evidence type="ECO:0000256" key="3">
    <source>
        <dbReference type="ARBA" id="ARBA00022832"/>
    </source>
</evidence>
<dbReference type="Pfam" id="PF00106">
    <property type="entry name" value="adh_short"/>
    <property type="match status" value="1"/>
</dbReference>
<keyword evidence="5" id="KW-0560">Oxidoreductase</keyword>
<dbReference type="PIRSF" id="PIRSF000126">
    <property type="entry name" value="11-beta-HSD1"/>
    <property type="match status" value="1"/>
</dbReference>
<name>A0AAN7VY61_9PEZI</name>
<accession>A0AAN7VY61</accession>
<dbReference type="InterPro" id="IPR020904">
    <property type="entry name" value="Sc_DH/Rdtase_CS"/>
</dbReference>
<evidence type="ECO:0000313" key="9">
    <source>
        <dbReference type="Proteomes" id="UP001310594"/>
    </source>
</evidence>
<evidence type="ECO:0008006" key="10">
    <source>
        <dbReference type="Google" id="ProtNLM"/>
    </source>
</evidence>
<keyword evidence="2" id="KW-0444">Lipid biosynthesis</keyword>
<dbReference type="PRINTS" id="PR00081">
    <property type="entry name" value="GDHRDH"/>
</dbReference>
<comment type="caution">
    <text evidence="8">The sequence shown here is derived from an EMBL/GenBank/DDBJ whole genome shotgun (WGS) entry which is preliminary data.</text>
</comment>
<dbReference type="EMBL" id="JAVRQU010000028">
    <property type="protein sequence ID" value="KAK5689865.1"/>
    <property type="molecule type" value="Genomic_DNA"/>
</dbReference>
<evidence type="ECO:0000256" key="5">
    <source>
        <dbReference type="ARBA" id="ARBA00023002"/>
    </source>
</evidence>
<evidence type="ECO:0000256" key="4">
    <source>
        <dbReference type="ARBA" id="ARBA00022857"/>
    </source>
</evidence>
<keyword evidence="7" id="KW-0275">Fatty acid biosynthesis</keyword>
<dbReference type="AlphaFoldDB" id="A0AAN7VY61"/>
<dbReference type="PANTHER" id="PTHR43086">
    <property type="entry name" value="VERY-LONG-CHAIN 3-OXOOACYL-COA REDUCTASE"/>
    <property type="match status" value="1"/>
</dbReference>
<dbReference type="InterPro" id="IPR036291">
    <property type="entry name" value="NAD(P)-bd_dom_sf"/>
</dbReference>
<keyword evidence="4" id="KW-0521">NADP</keyword>
<proteinExistence type="predicted"/>
<comment type="pathway">
    <text evidence="1">Lipid metabolism; fatty acid biosynthesis.</text>
</comment>
<dbReference type="PROSITE" id="PS00061">
    <property type="entry name" value="ADH_SHORT"/>
    <property type="match status" value="1"/>
</dbReference>
<keyword evidence="6" id="KW-0443">Lipid metabolism</keyword>
<evidence type="ECO:0000313" key="8">
    <source>
        <dbReference type="EMBL" id="KAK5689865.1"/>
    </source>
</evidence>
<dbReference type="GO" id="GO:0005783">
    <property type="term" value="C:endoplasmic reticulum"/>
    <property type="evidence" value="ECO:0007669"/>
    <property type="project" value="TreeGrafter"/>
</dbReference>
<dbReference type="SUPFAM" id="SSF51735">
    <property type="entry name" value="NAD(P)-binding Rossmann-fold domains"/>
    <property type="match status" value="1"/>
</dbReference>
<protein>
    <recommendedName>
        <fullName evidence="10">NAD(P)-binding protein</fullName>
    </recommendedName>
</protein>
<dbReference type="Proteomes" id="UP001310594">
    <property type="component" value="Unassembled WGS sequence"/>
</dbReference>
<evidence type="ECO:0000256" key="2">
    <source>
        <dbReference type="ARBA" id="ARBA00022516"/>
    </source>
</evidence>
<gene>
    <name evidence="8" type="ORF">LTR97_012625</name>
</gene>
<dbReference type="InterPro" id="IPR002347">
    <property type="entry name" value="SDR_fam"/>
</dbReference>
<dbReference type="Gene3D" id="3.40.50.720">
    <property type="entry name" value="NAD(P)-binding Rossmann-like Domain"/>
    <property type="match status" value="1"/>
</dbReference>
<dbReference type="PANTHER" id="PTHR43086:SF2">
    <property type="entry name" value="HYDROXYSTEROID DEHYDROGENASE-LIKE PROTEIN 1"/>
    <property type="match status" value="1"/>
</dbReference>
<dbReference type="GO" id="GO:0016491">
    <property type="term" value="F:oxidoreductase activity"/>
    <property type="evidence" value="ECO:0007669"/>
    <property type="project" value="UniProtKB-KW"/>
</dbReference>
<evidence type="ECO:0000256" key="7">
    <source>
        <dbReference type="ARBA" id="ARBA00023160"/>
    </source>
</evidence>